<protein>
    <submittedName>
        <fullName evidence="2">MBL fold metallo-hydrolase</fullName>
    </submittedName>
</protein>
<accession>A0ABV3JY28</accession>
<reference evidence="2 3" key="1">
    <citation type="submission" date="2024-06" db="EMBL/GenBank/DDBJ databases">
        <title>The Natural Products Discovery Center: Release of the First 8490 Sequenced Strains for Exploring Actinobacteria Biosynthetic Diversity.</title>
        <authorList>
            <person name="Kalkreuter E."/>
            <person name="Kautsar S.A."/>
            <person name="Yang D."/>
            <person name="Bader C.D."/>
            <person name="Teijaro C.N."/>
            <person name="Fluegel L."/>
            <person name="Davis C.M."/>
            <person name="Simpson J.R."/>
            <person name="Lauterbach L."/>
            <person name="Steele A.D."/>
            <person name="Gui C."/>
            <person name="Meng S."/>
            <person name="Li G."/>
            <person name="Viehrig K."/>
            <person name="Ye F."/>
            <person name="Su P."/>
            <person name="Kiefer A.F."/>
            <person name="Nichols A."/>
            <person name="Cepeda A.J."/>
            <person name="Yan W."/>
            <person name="Fan B."/>
            <person name="Jiang Y."/>
            <person name="Adhikari A."/>
            <person name="Zheng C.-J."/>
            <person name="Schuster L."/>
            <person name="Cowan T.M."/>
            <person name="Smanski M.J."/>
            <person name="Chevrette M.G."/>
            <person name="De Carvalho L.P.S."/>
            <person name="Shen B."/>
        </authorList>
    </citation>
    <scope>NUCLEOTIDE SEQUENCE [LARGE SCALE GENOMIC DNA]</scope>
    <source>
        <strain evidence="2 3">NPDC052347</strain>
    </source>
</reference>
<dbReference type="PANTHER" id="PTHR42951">
    <property type="entry name" value="METALLO-BETA-LACTAMASE DOMAIN-CONTAINING"/>
    <property type="match status" value="1"/>
</dbReference>
<organism evidence="2 3">
    <name type="scientific">Streptomyces orinoci</name>
    <name type="common">Streptoverticillium orinoci</name>
    <dbReference type="NCBI Taxonomy" id="67339"/>
    <lineage>
        <taxon>Bacteria</taxon>
        <taxon>Bacillati</taxon>
        <taxon>Actinomycetota</taxon>
        <taxon>Actinomycetes</taxon>
        <taxon>Kitasatosporales</taxon>
        <taxon>Streptomycetaceae</taxon>
        <taxon>Streptomyces</taxon>
    </lineage>
</organism>
<evidence type="ECO:0000313" key="2">
    <source>
        <dbReference type="EMBL" id="MEV5507754.1"/>
    </source>
</evidence>
<dbReference type="Proteomes" id="UP001552594">
    <property type="component" value="Unassembled WGS sequence"/>
</dbReference>
<proteinExistence type="predicted"/>
<dbReference type="InterPro" id="IPR036866">
    <property type="entry name" value="RibonucZ/Hydroxyglut_hydro"/>
</dbReference>
<dbReference type="PANTHER" id="PTHR42951:SF4">
    <property type="entry name" value="ACYL-COENZYME A THIOESTERASE MBLAC2"/>
    <property type="match status" value="1"/>
</dbReference>
<dbReference type="RefSeq" id="WP_109281700.1">
    <property type="nucleotide sequence ID" value="NZ_JBFAUK010000010.1"/>
</dbReference>
<evidence type="ECO:0000313" key="3">
    <source>
        <dbReference type="Proteomes" id="UP001552594"/>
    </source>
</evidence>
<dbReference type="EMBL" id="JBFAUK010000010">
    <property type="protein sequence ID" value="MEV5507754.1"/>
    <property type="molecule type" value="Genomic_DNA"/>
</dbReference>
<dbReference type="Gene3D" id="3.60.15.10">
    <property type="entry name" value="Ribonuclease Z/Hydroxyacylglutathione hydrolase-like"/>
    <property type="match status" value="1"/>
</dbReference>
<feature type="domain" description="Metallo-beta-lactamase" evidence="1">
    <location>
        <begin position="29"/>
        <end position="231"/>
    </location>
</feature>
<dbReference type="SUPFAM" id="SSF56281">
    <property type="entry name" value="Metallo-hydrolase/oxidoreductase"/>
    <property type="match status" value="1"/>
</dbReference>
<keyword evidence="3" id="KW-1185">Reference proteome</keyword>
<name>A0ABV3JY28_STRON</name>
<dbReference type="SMART" id="SM00849">
    <property type="entry name" value="Lactamase_B"/>
    <property type="match status" value="1"/>
</dbReference>
<evidence type="ECO:0000259" key="1">
    <source>
        <dbReference type="SMART" id="SM00849"/>
    </source>
</evidence>
<sequence>MTMPPYTKGLHRVGTHTYAYLQPDGSWGLSNSGLVVDEGEGLLVDTLFTLALTEELRSAIAARLPGVEITTVVNTHDDGDHTFGNQLFADRTIIGSAAMAAHLAASPSADYFRALIERAVGGEAPGALETFVRERMGSFDLSGIEMTPPNSTFAGRREVGVGRQRVHLIQVGPAHTEGDVLVEVPADGVLFTGDILFAGSHPVIHSGPVGRWIEACELIEGMAVETVVPGHGPVTGKPAVRRLRGYLERVAEHAERGLRAGLSVSEAAGRFPLEEYADWTDPERIVLNIGAVYRELGAEDGDFAELFVQTAEFWAGRR</sequence>
<dbReference type="InterPro" id="IPR050855">
    <property type="entry name" value="NDM-1-like"/>
</dbReference>
<dbReference type="Pfam" id="PF00753">
    <property type="entry name" value="Lactamase_B"/>
    <property type="match status" value="1"/>
</dbReference>
<comment type="caution">
    <text evidence="2">The sequence shown here is derived from an EMBL/GenBank/DDBJ whole genome shotgun (WGS) entry which is preliminary data.</text>
</comment>
<gene>
    <name evidence="2" type="ORF">AB0L16_14940</name>
</gene>
<dbReference type="CDD" id="cd16282">
    <property type="entry name" value="metallo-hydrolase-like_MBL-fold"/>
    <property type="match status" value="1"/>
</dbReference>
<dbReference type="InterPro" id="IPR001279">
    <property type="entry name" value="Metallo-B-lactamas"/>
</dbReference>